<dbReference type="PANTHER" id="PTHR38846">
    <property type="entry name" value="C3H1-TYPE DOMAIN-CONTAINING PROTEIN"/>
    <property type="match status" value="1"/>
</dbReference>
<comment type="caution">
    <text evidence="1">The sequence shown here is derived from an EMBL/GenBank/DDBJ whole genome shotgun (WGS) entry which is preliminary data.</text>
</comment>
<sequence>MDDTQTRFFAGFHDYTIDDNVDSLENFRRLSGLRNWGVGSTLWRSNWLHCFNRTYSDAQYPFRGEASPYFDQFDNFFTNPRASMRQQFAHLAMLMGWRVGSRQWKDQWTEYLRMEFAHNYGTSASNLSGWQKLCEEVGEVPGNSMTQCKKTLKRLYINIVNLLECRHNFNKDHGEHRPVPAAGLPGLIKFSDYRSFSNYTKAGKIFPKSRAKADGLLKAFLREIFHHH</sequence>
<dbReference type="EMBL" id="JBBPEH010000010">
    <property type="protein sequence ID" value="KAK7533032.1"/>
    <property type="molecule type" value="Genomic_DNA"/>
</dbReference>
<organism evidence="1 2">
    <name type="scientific">Phyllosticta citribraziliensis</name>
    <dbReference type="NCBI Taxonomy" id="989973"/>
    <lineage>
        <taxon>Eukaryota</taxon>
        <taxon>Fungi</taxon>
        <taxon>Dikarya</taxon>
        <taxon>Ascomycota</taxon>
        <taxon>Pezizomycotina</taxon>
        <taxon>Dothideomycetes</taxon>
        <taxon>Dothideomycetes incertae sedis</taxon>
        <taxon>Botryosphaeriales</taxon>
        <taxon>Phyllostictaceae</taxon>
        <taxon>Phyllosticta</taxon>
    </lineage>
</organism>
<dbReference type="GeneID" id="92030243"/>
<protein>
    <submittedName>
        <fullName evidence="1">Uncharacterized protein</fullName>
    </submittedName>
</protein>
<dbReference type="RefSeq" id="XP_066652425.1">
    <property type="nucleotide sequence ID" value="XM_066797337.1"/>
</dbReference>
<dbReference type="Proteomes" id="UP001360953">
    <property type="component" value="Unassembled WGS sequence"/>
</dbReference>
<evidence type="ECO:0000313" key="1">
    <source>
        <dbReference type="EMBL" id="KAK7533032.1"/>
    </source>
</evidence>
<gene>
    <name evidence="1" type="ORF">J3D65DRAFT_557942</name>
</gene>
<keyword evidence="2" id="KW-1185">Reference proteome</keyword>
<accession>A0ABR1LCS1</accession>
<proteinExistence type="predicted"/>
<evidence type="ECO:0000313" key="2">
    <source>
        <dbReference type="Proteomes" id="UP001360953"/>
    </source>
</evidence>
<dbReference type="PANTHER" id="PTHR38846:SF1">
    <property type="entry name" value="C3H1-TYPE DOMAIN-CONTAINING PROTEIN"/>
    <property type="match status" value="1"/>
</dbReference>
<reference evidence="1 2" key="1">
    <citation type="submission" date="2024-04" db="EMBL/GenBank/DDBJ databases">
        <title>Phyllosticta paracitricarpa is synonymous to the EU quarantine fungus P. citricarpa based on phylogenomic analyses.</title>
        <authorList>
            <consortium name="Lawrence Berkeley National Laboratory"/>
            <person name="Van ingen-buijs V.A."/>
            <person name="Van westerhoven A.C."/>
            <person name="Haridas S."/>
            <person name="Skiadas P."/>
            <person name="Martin F."/>
            <person name="Groenewald J.Z."/>
            <person name="Crous P.W."/>
            <person name="Seidl M.F."/>
        </authorList>
    </citation>
    <scope>NUCLEOTIDE SEQUENCE [LARGE SCALE GENOMIC DNA]</scope>
    <source>
        <strain evidence="1 2">CPC 17464</strain>
    </source>
</reference>
<name>A0ABR1LCS1_9PEZI</name>